<dbReference type="Gene3D" id="1.25.40.10">
    <property type="entry name" value="Tetratricopeptide repeat domain"/>
    <property type="match status" value="1"/>
</dbReference>
<dbReference type="InterPro" id="IPR011990">
    <property type="entry name" value="TPR-like_helical_dom_sf"/>
</dbReference>
<feature type="compositionally biased region" description="Low complexity" evidence="1">
    <location>
        <begin position="187"/>
        <end position="200"/>
    </location>
</feature>
<dbReference type="AlphaFoldDB" id="A0A4Y6PR01"/>
<evidence type="ECO:0008006" key="5">
    <source>
        <dbReference type="Google" id="ProtNLM"/>
    </source>
</evidence>
<dbReference type="SUPFAM" id="SSF48452">
    <property type="entry name" value="TPR-like"/>
    <property type="match status" value="1"/>
</dbReference>
<feature type="region of interest" description="Disordered" evidence="1">
    <location>
        <begin position="179"/>
        <end position="214"/>
    </location>
</feature>
<sequence length="458" mass="49683">MTFQSDDQLQAFLVRVMRLSNERGRALSEDEVHEIGLEIGLSEQDLDAARQEGLEHLERARNFRGYGRLDDAVAEFDEAIVLLPAHMQARSELAHTLFERFRKSGDRADVERAETIARQLLDIDPNFQAGYELLNAIDDVGPRTSKAGEARQWAIAVAAVVVMLGVGVGAWLTLGTPEPAPGPGGPTPANAAYAPATNATQSGQPTGSKSTTGTRQLPIEVVDNANSGLTLEVRSSKLDVYPESAFYNVRALLKAPADREFEKVDASLQLLDADANVVAELPGRGILESHHATLRAGQTHPFYLLKEAAPSVERATLTIQSAEGFPSNGAYPPTEPVEATFEDGTPSGFELSFGLRQLSDTKSILKKGMLHFRGFYEVTNNSGRPVKLLKVRARFYDAGGELLKVDKLISKEDLTSEETYVVSSSAPALLPGETRAFALLATVPATYDSYRLSVSELE</sequence>
<feature type="compositionally biased region" description="Polar residues" evidence="1">
    <location>
        <begin position="201"/>
        <end position="214"/>
    </location>
</feature>
<evidence type="ECO:0000313" key="4">
    <source>
        <dbReference type="Proteomes" id="UP000315995"/>
    </source>
</evidence>
<organism evidence="3 4">
    <name type="scientific">Persicimonas caeni</name>
    <dbReference type="NCBI Taxonomy" id="2292766"/>
    <lineage>
        <taxon>Bacteria</taxon>
        <taxon>Deltaproteobacteria</taxon>
        <taxon>Bradymonadales</taxon>
        <taxon>Bradymonadaceae</taxon>
        <taxon>Persicimonas</taxon>
    </lineage>
</organism>
<keyword evidence="4" id="KW-1185">Reference proteome</keyword>
<accession>A0A5B8Y3B1</accession>
<proteinExistence type="predicted"/>
<dbReference type="Proteomes" id="UP000315995">
    <property type="component" value="Chromosome"/>
</dbReference>
<evidence type="ECO:0000256" key="2">
    <source>
        <dbReference type="SAM" id="Phobius"/>
    </source>
</evidence>
<accession>A0A4Y6PR01</accession>
<feature type="transmembrane region" description="Helical" evidence="2">
    <location>
        <begin position="153"/>
        <end position="174"/>
    </location>
</feature>
<evidence type="ECO:0000256" key="1">
    <source>
        <dbReference type="SAM" id="MobiDB-lite"/>
    </source>
</evidence>
<name>A0A4Y6PR01_PERCE</name>
<keyword evidence="2" id="KW-0812">Transmembrane</keyword>
<gene>
    <name evidence="3" type="ORF">FIV42_06780</name>
</gene>
<dbReference type="EMBL" id="CP041186">
    <property type="protein sequence ID" value="QDG50447.1"/>
    <property type="molecule type" value="Genomic_DNA"/>
</dbReference>
<keyword evidence="2" id="KW-1133">Transmembrane helix</keyword>
<evidence type="ECO:0000313" key="3">
    <source>
        <dbReference type="EMBL" id="QDG50447.1"/>
    </source>
</evidence>
<keyword evidence="2" id="KW-0472">Membrane</keyword>
<dbReference type="RefSeq" id="WP_141196939.1">
    <property type="nucleotide sequence ID" value="NZ_CP041186.1"/>
</dbReference>
<protein>
    <recommendedName>
        <fullName evidence="5">Tetratricopeptide repeat protein</fullName>
    </recommendedName>
</protein>
<reference evidence="3 4" key="1">
    <citation type="submission" date="2019-06" db="EMBL/GenBank/DDBJ databases">
        <title>Persicimonas caeni gen. nov., sp. nov., a predatory bacterium isolated from solar saltern.</title>
        <authorList>
            <person name="Wang S."/>
        </authorList>
    </citation>
    <scope>NUCLEOTIDE SEQUENCE [LARGE SCALE GENOMIC DNA]</scope>
    <source>
        <strain evidence="3 4">YN101</strain>
    </source>
</reference>